<evidence type="ECO:0000313" key="12">
    <source>
        <dbReference type="EMBL" id="AMA64610.1"/>
    </source>
</evidence>
<dbReference type="GO" id="GO:0016020">
    <property type="term" value="C:membrane"/>
    <property type="evidence" value="ECO:0007669"/>
    <property type="project" value="GOC"/>
</dbReference>
<comment type="catalytic activity">
    <reaction evidence="11">
        <text>2-N,3-O-bis[(3R)-3-hydroxytetradecanoyl]-alpha-D-glucosaminyl 1-phosphate + UDP-2-N,3-O-bis[(3R)-3-hydroxytetradecanoyl]-alpha-D-glucosamine = lipid A disaccharide (E. coli) + UDP + H(+)</text>
        <dbReference type="Rhea" id="RHEA:22668"/>
        <dbReference type="ChEBI" id="CHEBI:15378"/>
        <dbReference type="ChEBI" id="CHEBI:57957"/>
        <dbReference type="ChEBI" id="CHEBI:58223"/>
        <dbReference type="ChEBI" id="CHEBI:58466"/>
        <dbReference type="ChEBI" id="CHEBI:78847"/>
    </reaction>
</comment>
<dbReference type="CDD" id="cd01635">
    <property type="entry name" value="Glycosyltransferase_GTB-type"/>
    <property type="match status" value="1"/>
</dbReference>
<protein>
    <recommendedName>
        <fullName evidence="4 11">Lipid-A-disaccharide synthase</fullName>
        <ecNumber evidence="3 11">2.4.1.182</ecNumber>
    </recommendedName>
</protein>
<dbReference type="PANTHER" id="PTHR30372:SF4">
    <property type="entry name" value="LIPID-A-DISACCHARIDE SYNTHASE, MITOCHONDRIAL-RELATED"/>
    <property type="match status" value="1"/>
</dbReference>
<evidence type="ECO:0000256" key="7">
    <source>
        <dbReference type="ARBA" id="ARBA00022676"/>
    </source>
</evidence>
<dbReference type="PANTHER" id="PTHR30372">
    <property type="entry name" value="LIPID-A-DISACCHARIDE SYNTHASE"/>
    <property type="match status" value="1"/>
</dbReference>
<evidence type="ECO:0000256" key="4">
    <source>
        <dbReference type="ARBA" id="ARBA00020902"/>
    </source>
</evidence>
<evidence type="ECO:0000313" key="13">
    <source>
        <dbReference type="Proteomes" id="UP000069926"/>
    </source>
</evidence>
<dbReference type="AlphaFoldDB" id="A0A0X9VY58"/>
<dbReference type="HAMAP" id="MF_00392">
    <property type="entry name" value="LpxB"/>
    <property type="match status" value="1"/>
</dbReference>
<evidence type="ECO:0000256" key="8">
    <source>
        <dbReference type="ARBA" id="ARBA00022679"/>
    </source>
</evidence>
<dbReference type="GO" id="GO:0008915">
    <property type="term" value="F:lipid-A-disaccharide synthase activity"/>
    <property type="evidence" value="ECO:0007669"/>
    <property type="project" value="UniProtKB-UniRule"/>
</dbReference>
<evidence type="ECO:0000256" key="2">
    <source>
        <dbReference type="ARBA" id="ARBA00007868"/>
    </source>
</evidence>
<dbReference type="NCBIfam" id="TIGR00215">
    <property type="entry name" value="lpxB"/>
    <property type="match status" value="1"/>
</dbReference>
<dbReference type="PATRIC" id="fig|634113.3.peg.13"/>
<evidence type="ECO:0000256" key="3">
    <source>
        <dbReference type="ARBA" id="ARBA00012687"/>
    </source>
</evidence>
<evidence type="ECO:0000256" key="10">
    <source>
        <dbReference type="ARBA" id="ARBA00048975"/>
    </source>
</evidence>
<evidence type="ECO:0000256" key="11">
    <source>
        <dbReference type="HAMAP-Rule" id="MF_00392"/>
    </source>
</evidence>
<evidence type="ECO:0000256" key="1">
    <source>
        <dbReference type="ARBA" id="ARBA00002056"/>
    </source>
</evidence>
<comment type="catalytic activity">
    <reaction evidence="10 11">
        <text>a lipid X + a UDP-2-N,3-O-bis[(3R)-3-hydroxyacyl]-alpha-D-glucosamine = a lipid A disaccharide + UDP + H(+)</text>
        <dbReference type="Rhea" id="RHEA:67828"/>
        <dbReference type="ChEBI" id="CHEBI:15378"/>
        <dbReference type="ChEBI" id="CHEBI:58223"/>
        <dbReference type="ChEBI" id="CHEBI:137748"/>
        <dbReference type="ChEBI" id="CHEBI:176338"/>
        <dbReference type="ChEBI" id="CHEBI:176343"/>
        <dbReference type="EC" id="2.4.1.182"/>
    </reaction>
</comment>
<dbReference type="UniPathway" id="UPA00359">
    <property type="reaction ID" value="UER00481"/>
</dbReference>
<dbReference type="GO" id="GO:0009245">
    <property type="term" value="P:lipid A biosynthetic process"/>
    <property type="evidence" value="ECO:0007669"/>
    <property type="project" value="UniProtKB-UniRule"/>
</dbReference>
<dbReference type="KEGG" id="asy:AUT07_00013"/>
<proteinExistence type="inferred from homology"/>
<keyword evidence="13" id="KW-1185">Reference proteome</keyword>
<dbReference type="EC" id="2.4.1.182" evidence="3 11"/>
<dbReference type="Proteomes" id="UP000069926">
    <property type="component" value="Chromosome"/>
</dbReference>
<accession>A0A0X9VY58</accession>
<gene>
    <name evidence="11 12" type="primary">lpxB</name>
    <name evidence="12" type="ORF">AUT07_00013</name>
</gene>
<dbReference type="EMBL" id="CP013920">
    <property type="protein sequence ID" value="AMA64610.1"/>
    <property type="molecule type" value="Genomic_DNA"/>
</dbReference>
<sequence length="391" mass="44980">MIYNHQIKIQQRPFTVGFVAGETSGDILGAGLIRSLKQIVPNAYFIGVTGPLMKKEGCETLYDIEEISCMGIIEVLRKLPRLLQIRFNLIKRFTKLQPDVFIGIDAPDFNLFLEKKLKQTGIKTIHYVSPSIWAWRQNRIFTIRSATDLVLTLYPFEKKIYDSYNISCRFVGHTIADIVPLKPNKQAARIQLNINNDVKCLTILPGSRYYEVKMLSVKFLQAAKILTKDFPNLQILVPVVNKKRRQQFEKIYKDISLNLPLKILDRQSLTAMITADVTLLASGTATLECMLAKCPMVVGYKIHPITYWLVKRFIKLSFISLPNLLANKKLINEFIQKDCQPKKLAQSLKDLLTNKKKVKYLKQIFFQLHQSIRCNADQKAAKEILKFNKNK</sequence>
<dbReference type="Pfam" id="PF02684">
    <property type="entry name" value="LpxB"/>
    <property type="match status" value="1"/>
</dbReference>
<keyword evidence="6 11" id="KW-0441">Lipid A biosynthesis</keyword>
<dbReference type="InterPro" id="IPR003835">
    <property type="entry name" value="Glyco_trans_19"/>
</dbReference>
<keyword evidence="8 11" id="KW-0808">Transferase</keyword>
<dbReference type="SUPFAM" id="SSF53756">
    <property type="entry name" value="UDP-Glycosyltransferase/glycogen phosphorylase"/>
    <property type="match status" value="1"/>
</dbReference>
<keyword evidence="5 11" id="KW-0444">Lipid biosynthesis</keyword>
<keyword evidence="9 11" id="KW-0443">Lipid metabolism</keyword>
<evidence type="ECO:0000256" key="9">
    <source>
        <dbReference type="ARBA" id="ARBA00023098"/>
    </source>
</evidence>
<comment type="similarity">
    <text evidence="2 11">Belongs to the LpxB family.</text>
</comment>
<dbReference type="STRING" id="634113.AUT07_00013"/>
<evidence type="ECO:0000256" key="5">
    <source>
        <dbReference type="ARBA" id="ARBA00022516"/>
    </source>
</evidence>
<name>A0A0X9VY58_9GAMM</name>
<evidence type="ECO:0000256" key="6">
    <source>
        <dbReference type="ARBA" id="ARBA00022556"/>
    </source>
</evidence>
<comment type="pathway">
    <text evidence="11">Glycolipid biosynthesis; lipid IV(A) biosynthesis; lipid IV(A) from (3R)-3-hydroxytetradecanoyl-[acyl-carrier-protein] and UDP-N-acetyl-alpha-D-glucosamine: step 5/6.</text>
</comment>
<reference evidence="12 13" key="1">
    <citation type="submission" date="2016-01" db="EMBL/GenBank/DDBJ databases">
        <title>Genome sequence of Ca. Arsenophonus lipopteni, the exclusive symbiont of a blood sucking fly Lipoptena cervi (Diptera: Hippoboscidae).</title>
        <authorList>
            <person name="Novakova E."/>
            <person name="Hypsa V."/>
            <person name="Nguyen P."/>
            <person name="Husnik F."/>
            <person name="Darby A.C."/>
        </authorList>
    </citation>
    <scope>NUCLEOTIDE SEQUENCE [LARGE SCALE GENOMIC DNA]</scope>
    <source>
        <strain evidence="12 13">CB</strain>
    </source>
</reference>
<keyword evidence="7 11" id="KW-0328">Glycosyltransferase</keyword>
<organism evidence="12 13">
    <name type="scientific">Candidatus Arsenophonus lipoptenae</name>
    <dbReference type="NCBI Taxonomy" id="634113"/>
    <lineage>
        <taxon>Bacteria</taxon>
        <taxon>Pseudomonadati</taxon>
        <taxon>Pseudomonadota</taxon>
        <taxon>Gammaproteobacteria</taxon>
        <taxon>Enterobacterales</taxon>
        <taxon>Morganellaceae</taxon>
        <taxon>Arsenophonus</taxon>
    </lineage>
</organism>
<dbReference type="GO" id="GO:0005543">
    <property type="term" value="F:phospholipid binding"/>
    <property type="evidence" value="ECO:0007669"/>
    <property type="project" value="TreeGrafter"/>
</dbReference>
<comment type="function">
    <text evidence="1 11">Condensation of UDP-2,3-diacylglucosamine and 2,3-diacylglucosamine-1-phosphate to form lipid A disaccharide, a precursor of lipid A, a phosphorylated glycolipid that anchors the lipopolysaccharide to the outer membrane of the cell.</text>
</comment>